<comment type="catalytic activity">
    <reaction evidence="5">
        <text>uridine(32) in tRNA + S-adenosyl-L-methionine = 2'-O-methyluridine(32) in tRNA + S-adenosyl-L-homocysteine + H(+)</text>
        <dbReference type="Rhea" id="RHEA:42936"/>
        <dbReference type="Rhea" id="RHEA-COMP:10107"/>
        <dbReference type="Rhea" id="RHEA-COMP:10290"/>
        <dbReference type="ChEBI" id="CHEBI:15378"/>
        <dbReference type="ChEBI" id="CHEBI:57856"/>
        <dbReference type="ChEBI" id="CHEBI:59789"/>
        <dbReference type="ChEBI" id="CHEBI:65315"/>
        <dbReference type="ChEBI" id="CHEBI:74478"/>
        <dbReference type="EC" id="2.1.1.200"/>
    </reaction>
</comment>
<dbReference type="Gene3D" id="3.40.1280.10">
    <property type="match status" value="1"/>
</dbReference>
<evidence type="ECO:0000313" key="7">
    <source>
        <dbReference type="EMBL" id="EAV46995.1"/>
    </source>
</evidence>
<comment type="catalytic activity">
    <reaction evidence="5">
        <text>cytidine(32) in tRNA + S-adenosyl-L-methionine = 2'-O-methylcytidine(32) in tRNA + S-adenosyl-L-homocysteine + H(+)</text>
        <dbReference type="Rhea" id="RHEA:42932"/>
        <dbReference type="Rhea" id="RHEA-COMP:10288"/>
        <dbReference type="Rhea" id="RHEA-COMP:10289"/>
        <dbReference type="ChEBI" id="CHEBI:15378"/>
        <dbReference type="ChEBI" id="CHEBI:57856"/>
        <dbReference type="ChEBI" id="CHEBI:59789"/>
        <dbReference type="ChEBI" id="CHEBI:74495"/>
        <dbReference type="ChEBI" id="CHEBI:82748"/>
        <dbReference type="EC" id="2.1.1.200"/>
    </reaction>
</comment>
<dbReference type="EC" id="2.1.1.200" evidence="5"/>
<dbReference type="GO" id="GO:0106339">
    <property type="term" value="F:tRNA (cytidine(32)-2'-O)-methyltransferase activity"/>
    <property type="evidence" value="ECO:0007669"/>
    <property type="project" value="RHEA"/>
</dbReference>
<dbReference type="InterPro" id="IPR001537">
    <property type="entry name" value="SpoU_MeTrfase"/>
</dbReference>
<dbReference type="SUPFAM" id="SSF75217">
    <property type="entry name" value="alpha/beta knot"/>
    <property type="match status" value="1"/>
</dbReference>
<dbReference type="InterPro" id="IPR004384">
    <property type="entry name" value="RNA_MeTrfase_TrmJ/LasT"/>
</dbReference>
<dbReference type="InterPro" id="IPR029028">
    <property type="entry name" value="Alpha/beta_knot_MTases"/>
</dbReference>
<evidence type="ECO:0000256" key="1">
    <source>
        <dbReference type="ARBA" id="ARBA00007228"/>
    </source>
</evidence>
<keyword evidence="5" id="KW-0819">tRNA processing</keyword>
<protein>
    <recommendedName>
        <fullName evidence="5">tRNA (cytidine/uridine-2'-O-)-methyltransferase TrmJ</fullName>
        <ecNumber evidence="5">2.1.1.200</ecNumber>
    </recommendedName>
    <alternativeName>
        <fullName evidence="5">tRNA (cytidine(32)/uridine(32)-2'-O)-methyltransferase</fullName>
    </alternativeName>
    <alternativeName>
        <fullName evidence="5">tRNA Cm32/Um32 methyltransferase</fullName>
    </alternativeName>
</protein>
<gene>
    <name evidence="5" type="primary">trmJ</name>
    <name evidence="7" type="ORF">MB2181_02940</name>
</gene>
<dbReference type="InterPro" id="IPR029026">
    <property type="entry name" value="tRNA_m1G_MTases_N"/>
</dbReference>
<accession>A0P635</accession>
<evidence type="ECO:0000256" key="4">
    <source>
        <dbReference type="ARBA" id="ARBA00022691"/>
    </source>
</evidence>
<dbReference type="PANTHER" id="PTHR42786">
    <property type="entry name" value="TRNA/RRNA METHYLTRANSFERASE"/>
    <property type="match status" value="1"/>
</dbReference>
<evidence type="ECO:0000313" key="8">
    <source>
        <dbReference type="Proteomes" id="UP000054262"/>
    </source>
</evidence>
<keyword evidence="8" id="KW-1185">Reference proteome</keyword>
<name>A0P635_9PROT</name>
<keyword evidence="5" id="KW-0963">Cytoplasm</keyword>
<proteinExistence type="inferred from homology"/>
<keyword evidence="4 5" id="KW-0949">S-adenosyl-L-methionine</keyword>
<dbReference type="GO" id="GO:0003723">
    <property type="term" value="F:RNA binding"/>
    <property type="evidence" value="ECO:0007669"/>
    <property type="project" value="InterPro"/>
</dbReference>
<dbReference type="Pfam" id="PF00588">
    <property type="entry name" value="SpoU_methylase"/>
    <property type="match status" value="1"/>
</dbReference>
<evidence type="ECO:0000256" key="2">
    <source>
        <dbReference type="ARBA" id="ARBA00022603"/>
    </source>
</evidence>
<dbReference type="EMBL" id="AAUX01000001">
    <property type="protein sequence ID" value="EAV46995.1"/>
    <property type="molecule type" value="Genomic_DNA"/>
</dbReference>
<sequence>MHNKSNILNQFNVVLCRTSHGGNIGSSARAMKTMGLSNLYLVQPKHFPSDDAYALAAGADDILDKAIIVGSLEDAIKDSHIAIGFTARRRELSQPHKNIRESAQNLIAIAEDQKISLVFGNETNGLSNDEIKHCQLLSFIDANKSYSSLNLAQAVQICCHELRVALDFSKDNAINRGTRNDFVPHSELNGFFIHLESMLNDIGFLRKIQGERLMQRLRLLFNRTQLDQDEVNIMRGIFTEIQKKIK</sequence>
<dbReference type="GO" id="GO:0160206">
    <property type="term" value="F:tRNA (cytidine(32)/uridine(32)-2'-O)-methyltransferase activity"/>
    <property type="evidence" value="ECO:0007669"/>
    <property type="project" value="UniProtKB-EC"/>
</dbReference>
<dbReference type="AlphaFoldDB" id="A0P635"/>
<keyword evidence="3 7" id="KW-0808">Transferase</keyword>
<dbReference type="PANTHER" id="PTHR42786:SF2">
    <property type="entry name" value="TRNA (CYTIDINE_URIDINE-2'-O-)-METHYLTRANSFERASE TRMJ"/>
    <property type="match status" value="1"/>
</dbReference>
<comment type="similarity">
    <text evidence="1">Belongs to the class IV-like SAM-binding methyltransferase superfamily. RNA methyltransferase TrmH family.</text>
</comment>
<dbReference type="NCBIfam" id="TIGR00050">
    <property type="entry name" value="rRNA_methyl_1"/>
    <property type="match status" value="1"/>
</dbReference>
<comment type="subcellular location">
    <subcellularLocation>
        <location evidence="5">Cytoplasm</location>
    </subcellularLocation>
</comment>
<comment type="caution">
    <text evidence="7">The sequence shown here is derived from an EMBL/GenBank/DDBJ whole genome shotgun (WGS) entry which is preliminary data.</text>
</comment>
<evidence type="ECO:0000256" key="5">
    <source>
        <dbReference type="RuleBase" id="RU362024"/>
    </source>
</evidence>
<keyword evidence="2 5" id="KW-0489">Methyltransferase</keyword>
<reference evidence="7 8" key="1">
    <citation type="submission" date="2006-11" db="EMBL/GenBank/DDBJ databases">
        <authorList>
            <person name="Giovannoni S."/>
            <person name="Vergin K."/>
            <person name="Ferriera S."/>
            <person name="Johnson J."/>
            <person name="Kravitz S."/>
            <person name="Beeson K."/>
            <person name="Sutton G."/>
            <person name="Rogers Y.-H."/>
            <person name="Friedman R."/>
            <person name="Frazier M."/>
            <person name="Venter J.C."/>
        </authorList>
    </citation>
    <scope>NUCLEOTIDE SEQUENCE [LARGE SCALE GENOMIC DNA]</scope>
    <source>
        <strain evidence="7 8">HTCC2181</strain>
    </source>
</reference>
<feature type="domain" description="tRNA/rRNA methyltransferase SpoU type" evidence="6">
    <location>
        <begin position="11"/>
        <end position="160"/>
    </location>
</feature>
<dbReference type="CDD" id="cd18093">
    <property type="entry name" value="SpoU-like_TrmJ"/>
    <property type="match status" value="1"/>
</dbReference>
<organism evidence="7 8">
    <name type="scientific">Methylophilales bacterium HTCC2181</name>
    <dbReference type="NCBI Taxonomy" id="383631"/>
    <lineage>
        <taxon>Bacteria</taxon>
        <taxon>Pseudomonadati</taxon>
        <taxon>Pseudomonadota</taxon>
        <taxon>Betaproteobacteria</taxon>
        <taxon>Nitrosomonadales</taxon>
        <taxon>OM43 clade</taxon>
    </lineage>
</organism>
<dbReference type="GO" id="GO:0005829">
    <property type="term" value="C:cytosol"/>
    <property type="evidence" value="ECO:0007669"/>
    <property type="project" value="TreeGrafter"/>
</dbReference>
<dbReference type="GO" id="GO:0002128">
    <property type="term" value="P:tRNA nucleoside ribose methylation"/>
    <property type="evidence" value="ECO:0007669"/>
    <property type="project" value="TreeGrafter"/>
</dbReference>
<dbReference type="Proteomes" id="UP000054262">
    <property type="component" value="Unassembled WGS sequence"/>
</dbReference>
<evidence type="ECO:0000259" key="6">
    <source>
        <dbReference type="Pfam" id="PF00588"/>
    </source>
</evidence>
<evidence type="ECO:0000256" key="3">
    <source>
        <dbReference type="ARBA" id="ARBA00022679"/>
    </source>
</evidence>
<dbReference type="PIRSF" id="PIRSF004808">
    <property type="entry name" value="LasT"/>
    <property type="match status" value="1"/>
</dbReference>
<comment type="subunit">
    <text evidence="5">Homodimer.</text>
</comment>
<dbReference type="Gene3D" id="1.10.8.590">
    <property type="match status" value="1"/>
</dbReference>
<dbReference type="OrthoDB" id="9806346at2"/>
<comment type="function">
    <text evidence="5">Catalyzes the formation of 2'O-methylated cytidine (Cm32) or 2'O-methylated uridine (Um32) at position 32 in tRNA.</text>
</comment>